<gene>
    <name evidence="5" type="primary">LOC101512223</name>
</gene>
<organism evidence="4 5">
    <name type="scientific">Cicer arietinum</name>
    <name type="common">Chickpea</name>
    <name type="synonym">Garbanzo</name>
    <dbReference type="NCBI Taxonomy" id="3827"/>
    <lineage>
        <taxon>Eukaryota</taxon>
        <taxon>Viridiplantae</taxon>
        <taxon>Streptophyta</taxon>
        <taxon>Embryophyta</taxon>
        <taxon>Tracheophyta</taxon>
        <taxon>Spermatophyta</taxon>
        <taxon>Magnoliopsida</taxon>
        <taxon>eudicotyledons</taxon>
        <taxon>Gunneridae</taxon>
        <taxon>Pentapetalae</taxon>
        <taxon>rosids</taxon>
        <taxon>fabids</taxon>
        <taxon>Fabales</taxon>
        <taxon>Fabaceae</taxon>
        <taxon>Papilionoideae</taxon>
        <taxon>50 kb inversion clade</taxon>
        <taxon>NPAAA clade</taxon>
        <taxon>Hologalegina</taxon>
        <taxon>IRL clade</taxon>
        <taxon>Cicereae</taxon>
        <taxon>Cicer</taxon>
    </lineage>
</organism>
<dbReference type="SMART" id="SM00028">
    <property type="entry name" value="TPR"/>
    <property type="match status" value="4"/>
</dbReference>
<proteinExistence type="predicted"/>
<protein>
    <submittedName>
        <fullName evidence="5">Tetratricopeptide repeat protein 27 homolog</fullName>
    </submittedName>
</protein>
<keyword evidence="2 3" id="KW-0802">TPR repeat</keyword>
<dbReference type="SUPFAM" id="SSF48452">
    <property type="entry name" value="TPR-like"/>
    <property type="match status" value="1"/>
</dbReference>
<dbReference type="KEGG" id="cam:101512223"/>
<dbReference type="InterPro" id="IPR011990">
    <property type="entry name" value="TPR-like_helical_dom_sf"/>
</dbReference>
<dbReference type="PANTHER" id="PTHR16193">
    <property type="entry name" value="TETRATRICOPEPTIDE REPEAT PROTEIN 27"/>
    <property type="match status" value="1"/>
</dbReference>
<sequence length="915" mass="103208">MSNLEVDVAGIRCYELRLIRCTFTPSPAKALNPEPQTESSDDSIKELLSLIECGNYAEALTSQPCKLIFRLDHDTLPQDSAERFYSELVDRAESFITDASASPVEQARRVTLVMCIAVSAFLGFTQCNFTGPLKGKELPRFPLPLVEFECSEWDVWARNYLMSDGSDLLGKFSNLQYIVFAKMLLVRMKDLSIEVIRIRSLSWWLGRVLLLEQRILDERSSSLCDLLHVYMGEALQQFGTSEQVQSYWGADLRDGESSTIVSLLHLEAGIMEYAYGRVDPCRTHFESAEMAAGLQLSVTGVLGFRTVHQVEAKAQMVLVTSTASSNSGDNLPLTGTGIQTCDVSTGGNSLRQHQASETSDILVIPKLIENNDDSKTRSQDIENGAYVTSNLTAAQQAVILSYCLLIEKSSRHDELQRWDMAPYIEAIDSQHFSYFIIRCFCDILRIRWESLRSRTKERALLMMDNLVKHIYESSPAIEERIPFSYGVYMASIPALRKEYGELLVRCGLIGEAIKEFEDLELWDNLIHCYSLLEKKATAVELIRKRLSERPNDPRLWCSLGDVTNNDTCYEKALEVSNNRSARAKRSLARSAYNRGDYETSKILWESAMSMNSMYPDGWFAYGAAALKARDIEKALDAFTRAVQLDPENGEAWNNIACLHLIKKKSKEAFIAFKEALKFKRNSWQLWENYSHVAVDVGNISQALEGAQMVLDMSNNKRVDTNLLERITMEVEKRLSMCNFVPPITTDNKPSTDQLCIVDSGSEHQDPVPGLSVAGTSRETEQLMSLLGRVLQQIVKNGSGCGADIWGLYAKWHRIKGDLMMCSEALLKQVRSLQGSDTWNDRDRFQKFAKASLELCKVYIEISSSTGSIKELFTAEMHLKNICRQAQSFSDTEEFRDIQACLDEVKIKLQSNSIPS</sequence>
<evidence type="ECO:0000256" key="3">
    <source>
        <dbReference type="PROSITE-ProRule" id="PRU00339"/>
    </source>
</evidence>
<dbReference type="eggNOG" id="KOG1128">
    <property type="taxonomic scope" value="Eukaryota"/>
</dbReference>
<dbReference type="GeneID" id="101512223"/>
<dbReference type="InterPro" id="IPR044244">
    <property type="entry name" value="TTC27/Emw1"/>
</dbReference>
<reference evidence="5" key="2">
    <citation type="submission" date="2025-08" db="UniProtKB">
        <authorList>
            <consortium name="RefSeq"/>
        </authorList>
    </citation>
    <scope>IDENTIFICATION</scope>
    <source>
        <tissue evidence="5">Etiolated seedlings</tissue>
    </source>
</reference>
<dbReference type="AlphaFoldDB" id="A0A1S2YD09"/>
<dbReference type="Gene3D" id="1.25.40.10">
    <property type="entry name" value="Tetratricopeptide repeat domain"/>
    <property type="match status" value="1"/>
</dbReference>
<keyword evidence="1" id="KW-0677">Repeat</keyword>
<evidence type="ECO:0000256" key="2">
    <source>
        <dbReference type="ARBA" id="ARBA00022803"/>
    </source>
</evidence>
<reference evidence="4" key="1">
    <citation type="journal article" date="2013" name="Nat. Biotechnol.">
        <title>Draft genome sequence of chickpea (Cicer arietinum) provides a resource for trait improvement.</title>
        <authorList>
            <person name="Varshney R.K."/>
            <person name="Song C."/>
            <person name="Saxena R.K."/>
            <person name="Azam S."/>
            <person name="Yu S."/>
            <person name="Sharpe A.G."/>
            <person name="Cannon S."/>
            <person name="Baek J."/>
            <person name="Rosen B.D."/>
            <person name="Tar'an B."/>
            <person name="Millan T."/>
            <person name="Zhang X."/>
            <person name="Ramsay L.D."/>
            <person name="Iwata A."/>
            <person name="Wang Y."/>
            <person name="Nelson W."/>
            <person name="Farmer A.D."/>
            <person name="Gaur P.M."/>
            <person name="Soderlund C."/>
            <person name="Penmetsa R.V."/>
            <person name="Xu C."/>
            <person name="Bharti A.K."/>
            <person name="He W."/>
            <person name="Winter P."/>
            <person name="Zhao S."/>
            <person name="Hane J.K."/>
            <person name="Carrasquilla-Garcia N."/>
            <person name="Condie J.A."/>
            <person name="Upadhyaya H.D."/>
            <person name="Luo M.C."/>
            <person name="Thudi M."/>
            <person name="Gowda C.L."/>
            <person name="Singh N.P."/>
            <person name="Lichtenzveig J."/>
            <person name="Gali K.K."/>
            <person name="Rubio J."/>
            <person name="Nadarajan N."/>
            <person name="Dolezel J."/>
            <person name="Bansal K.C."/>
            <person name="Xu X."/>
            <person name="Edwards D."/>
            <person name="Zhang G."/>
            <person name="Kahl G."/>
            <person name="Gil J."/>
            <person name="Singh K.B."/>
            <person name="Datta S.K."/>
            <person name="Jackson S.A."/>
            <person name="Wang J."/>
            <person name="Cook D.R."/>
        </authorList>
    </citation>
    <scope>NUCLEOTIDE SEQUENCE [LARGE SCALE GENOMIC DNA]</scope>
    <source>
        <strain evidence="4">cv. CDC Frontier</strain>
    </source>
</reference>
<dbReference type="InterPro" id="IPR019734">
    <property type="entry name" value="TPR_rpt"/>
</dbReference>
<dbReference type="PANTHER" id="PTHR16193:SF0">
    <property type="entry name" value="TETRATRICOPEPTIDE REPEAT PROTEIN 27"/>
    <property type="match status" value="1"/>
</dbReference>
<dbReference type="RefSeq" id="XP_004503019.1">
    <property type="nucleotide sequence ID" value="XM_004502962.3"/>
</dbReference>
<dbReference type="Proteomes" id="UP000087171">
    <property type="component" value="Chromosome Ca5"/>
</dbReference>
<dbReference type="STRING" id="3827.A0A1S2YD09"/>
<keyword evidence="4" id="KW-1185">Reference proteome</keyword>
<dbReference type="PROSITE" id="PS50293">
    <property type="entry name" value="TPR_REGION"/>
    <property type="match status" value="1"/>
</dbReference>
<dbReference type="OrthoDB" id="1936594at2759"/>
<dbReference type="Pfam" id="PF13432">
    <property type="entry name" value="TPR_16"/>
    <property type="match status" value="1"/>
</dbReference>
<evidence type="ECO:0000313" key="5">
    <source>
        <dbReference type="RefSeq" id="XP_004503019.1"/>
    </source>
</evidence>
<dbReference type="PaxDb" id="3827-XP_004503019.1"/>
<evidence type="ECO:0000256" key="1">
    <source>
        <dbReference type="ARBA" id="ARBA00022737"/>
    </source>
</evidence>
<dbReference type="PROSITE" id="PS50005">
    <property type="entry name" value="TPR"/>
    <property type="match status" value="1"/>
</dbReference>
<evidence type="ECO:0000313" key="4">
    <source>
        <dbReference type="Proteomes" id="UP000087171"/>
    </source>
</evidence>
<accession>A0A1S2YD09</accession>
<feature type="repeat" description="TPR" evidence="3">
    <location>
        <begin position="615"/>
        <end position="648"/>
    </location>
</feature>
<name>A0A1S2YD09_CICAR</name>